<dbReference type="GO" id="GO:0001216">
    <property type="term" value="F:DNA-binding transcription activator activity"/>
    <property type="evidence" value="ECO:0007669"/>
    <property type="project" value="InterPro"/>
</dbReference>
<evidence type="ECO:0000256" key="5">
    <source>
        <dbReference type="ARBA" id="ARBA00023015"/>
    </source>
</evidence>
<dbReference type="GO" id="GO:0003677">
    <property type="term" value="F:DNA binding"/>
    <property type="evidence" value="ECO:0007669"/>
    <property type="project" value="UniProtKB-KW"/>
</dbReference>
<dbReference type="PROSITE" id="PS00717">
    <property type="entry name" value="SIGMA54_1"/>
    <property type="match status" value="1"/>
</dbReference>
<dbReference type="GO" id="GO:0006352">
    <property type="term" value="P:DNA-templated transcription initiation"/>
    <property type="evidence" value="ECO:0007669"/>
    <property type="project" value="InterPro"/>
</dbReference>
<dbReference type="PANTHER" id="PTHR32248:SF4">
    <property type="entry name" value="RNA POLYMERASE SIGMA-54 FACTOR"/>
    <property type="match status" value="1"/>
</dbReference>
<sequence>MGLGFDISIDVSQRLILTQRMKLSLKVLQMTNGELAELLKREERENIFIRVERGTGTPKGKSYSDEEYDPYQGCRDEGPDFYDYLYEQVGELDITPHMRRICEYIIDNVDSRGYLSHWVRHPFIQMEFDRGLEIVRSLEPSGVGADNLKECLLQQLDGEEVYERTLVEDYLEELAYGSPGEIARQMGISIKKLEEAAARVRGLNPIPSRGYRVKRGERGITPDAYIKVEGDRIEVEINEDATPKVLMEEAERVSDDPRYGRYIKKCRERAQAIIECIEKRRETFERVVREVADFQRNYFLGGRLKPLTMAEVAYNLELHPSTVSRAVKERYIGIEGSTIGVKELFAKRFSPKGEERLGGGATRSEIKEKLQEIIAKENRDKPYSDEKLVGVMGEAGVKISRRTITKYREEMEIPPSTKRRIRK</sequence>
<comment type="caution">
    <text evidence="11">The sequence shown here is derived from an EMBL/GenBank/DDBJ whole genome shotgun (WGS) entry which is preliminary data.</text>
</comment>
<dbReference type="Pfam" id="PF04963">
    <property type="entry name" value="Sigma54_CBD"/>
    <property type="match status" value="1"/>
</dbReference>
<evidence type="ECO:0000256" key="8">
    <source>
        <dbReference type="ARBA" id="ARBA00023163"/>
    </source>
</evidence>
<keyword evidence="2" id="KW-0240">DNA-directed RNA polymerase</keyword>
<keyword evidence="7" id="KW-0238">DNA-binding</keyword>
<dbReference type="InterPro" id="IPR007634">
    <property type="entry name" value="RNA_pol_sigma_54_DNA-bd"/>
</dbReference>
<dbReference type="Proteomes" id="UP001144471">
    <property type="component" value="Unassembled WGS sequence"/>
</dbReference>
<keyword evidence="4" id="KW-0548">Nucleotidyltransferase</keyword>
<dbReference type="EMBL" id="BSDY01000001">
    <property type="protein sequence ID" value="GLI54647.1"/>
    <property type="molecule type" value="Genomic_DNA"/>
</dbReference>
<keyword evidence="3" id="KW-0808">Transferase</keyword>
<proteinExistence type="inferred from homology"/>
<dbReference type="InterPro" id="IPR007046">
    <property type="entry name" value="RNA_pol_sigma_54_core-bd"/>
</dbReference>
<evidence type="ECO:0000313" key="12">
    <source>
        <dbReference type="Proteomes" id="UP001144471"/>
    </source>
</evidence>
<evidence type="ECO:0000256" key="1">
    <source>
        <dbReference type="ARBA" id="ARBA00008798"/>
    </source>
</evidence>
<keyword evidence="5" id="KW-0805">Transcription regulation</keyword>
<evidence type="ECO:0000256" key="4">
    <source>
        <dbReference type="ARBA" id="ARBA00022695"/>
    </source>
</evidence>
<dbReference type="InterPro" id="IPR000394">
    <property type="entry name" value="RNA_pol_sigma_54"/>
</dbReference>
<keyword evidence="8" id="KW-0804">Transcription</keyword>
<organism evidence="11 12">
    <name type="scientific">Propionigenium maris DSM 9537</name>
    <dbReference type="NCBI Taxonomy" id="1123000"/>
    <lineage>
        <taxon>Bacteria</taxon>
        <taxon>Fusobacteriati</taxon>
        <taxon>Fusobacteriota</taxon>
        <taxon>Fusobacteriia</taxon>
        <taxon>Fusobacteriales</taxon>
        <taxon>Fusobacteriaceae</taxon>
        <taxon>Propionigenium</taxon>
    </lineage>
</organism>
<dbReference type="PANTHER" id="PTHR32248">
    <property type="entry name" value="RNA POLYMERASE SIGMA-54 FACTOR"/>
    <property type="match status" value="1"/>
</dbReference>
<dbReference type="Pfam" id="PF00309">
    <property type="entry name" value="Sigma54_AID"/>
    <property type="match status" value="1"/>
</dbReference>
<reference evidence="11" key="1">
    <citation type="submission" date="2022-12" db="EMBL/GenBank/DDBJ databases">
        <title>Reference genome sequencing for broad-spectrum identification of bacterial and archaeal isolates by mass spectrometry.</title>
        <authorList>
            <person name="Sekiguchi Y."/>
            <person name="Tourlousse D.M."/>
        </authorList>
    </citation>
    <scope>NUCLEOTIDE SEQUENCE</scope>
    <source>
        <strain evidence="11">10succ1</strain>
    </source>
</reference>
<keyword evidence="12" id="KW-1185">Reference proteome</keyword>
<dbReference type="Gene3D" id="1.10.10.1330">
    <property type="entry name" value="RNA polymerase sigma-54 factor, core-binding domain"/>
    <property type="match status" value="1"/>
</dbReference>
<feature type="domain" description="RNA polymerase sigma factor 54 core-binding" evidence="10">
    <location>
        <begin position="74"/>
        <end position="248"/>
    </location>
</feature>
<gene>
    <name evidence="11" type="primary">hno</name>
    <name evidence="11" type="ORF">PM10SUCC1_01620</name>
</gene>
<dbReference type="GO" id="GO:0016779">
    <property type="term" value="F:nucleotidyltransferase activity"/>
    <property type="evidence" value="ECO:0007669"/>
    <property type="project" value="UniProtKB-KW"/>
</dbReference>
<dbReference type="NCBIfam" id="TIGR02395">
    <property type="entry name" value="rpoN_sigma"/>
    <property type="match status" value="1"/>
</dbReference>
<dbReference type="InterPro" id="IPR038709">
    <property type="entry name" value="RpoN_core-bd_sf"/>
</dbReference>
<dbReference type="GO" id="GO:0016987">
    <property type="term" value="F:sigma factor activity"/>
    <property type="evidence" value="ECO:0007669"/>
    <property type="project" value="UniProtKB-KW"/>
</dbReference>
<evidence type="ECO:0000256" key="6">
    <source>
        <dbReference type="ARBA" id="ARBA00023082"/>
    </source>
</evidence>
<evidence type="ECO:0000259" key="10">
    <source>
        <dbReference type="Pfam" id="PF04963"/>
    </source>
</evidence>
<dbReference type="GO" id="GO:0000428">
    <property type="term" value="C:DNA-directed RNA polymerase complex"/>
    <property type="evidence" value="ECO:0007669"/>
    <property type="project" value="UniProtKB-KW"/>
</dbReference>
<dbReference type="PROSITE" id="PS00718">
    <property type="entry name" value="SIGMA54_2"/>
    <property type="match status" value="1"/>
</dbReference>
<evidence type="ECO:0000313" key="11">
    <source>
        <dbReference type="EMBL" id="GLI54647.1"/>
    </source>
</evidence>
<evidence type="ECO:0000256" key="2">
    <source>
        <dbReference type="ARBA" id="ARBA00022478"/>
    </source>
</evidence>
<evidence type="ECO:0000256" key="7">
    <source>
        <dbReference type="ARBA" id="ARBA00023125"/>
    </source>
</evidence>
<name>A0A9W6LLG3_9FUSO</name>
<dbReference type="PRINTS" id="PR00045">
    <property type="entry name" value="SIGMA54FCT"/>
</dbReference>
<dbReference type="PIRSF" id="PIRSF000774">
    <property type="entry name" value="RpoN"/>
    <property type="match status" value="1"/>
</dbReference>
<comment type="similarity">
    <text evidence="1">Belongs to the sigma-54 factor family.</text>
</comment>
<dbReference type="RefSeq" id="WP_281832449.1">
    <property type="nucleotide sequence ID" value="NZ_BSDY01000001.1"/>
</dbReference>
<protein>
    <submittedName>
        <fullName evidence="11">RNA polymerase sigma-54 factor</fullName>
    </submittedName>
</protein>
<dbReference type="Gene3D" id="1.10.10.60">
    <property type="entry name" value="Homeodomain-like"/>
    <property type="match status" value="1"/>
</dbReference>
<dbReference type="PROSITE" id="PS50044">
    <property type="entry name" value="SIGMA54_3"/>
    <property type="match status" value="1"/>
</dbReference>
<feature type="domain" description="RNA polymerase sigma factor 54 DNA-binding" evidence="9">
    <location>
        <begin position="262"/>
        <end position="420"/>
    </location>
</feature>
<evidence type="ECO:0000259" key="9">
    <source>
        <dbReference type="Pfam" id="PF04552"/>
    </source>
</evidence>
<evidence type="ECO:0000256" key="3">
    <source>
        <dbReference type="ARBA" id="ARBA00022679"/>
    </source>
</evidence>
<keyword evidence="6" id="KW-0731">Sigma factor</keyword>
<accession>A0A9W6LLG3</accession>
<dbReference type="Pfam" id="PF04552">
    <property type="entry name" value="Sigma54_DBD"/>
    <property type="match status" value="1"/>
</dbReference>
<dbReference type="AlphaFoldDB" id="A0A9W6LLG3"/>